<protein>
    <submittedName>
        <fullName evidence="1">Uncharacterized protein</fullName>
    </submittedName>
</protein>
<dbReference type="EMBL" id="CAJNOV010009221">
    <property type="protein sequence ID" value="CAF1355304.1"/>
    <property type="molecule type" value="Genomic_DNA"/>
</dbReference>
<reference evidence="1" key="1">
    <citation type="submission" date="2021-02" db="EMBL/GenBank/DDBJ databases">
        <authorList>
            <person name="Nowell W R."/>
        </authorList>
    </citation>
    <scope>NUCLEOTIDE SEQUENCE</scope>
</reference>
<sequence>MLFQDQINFMWNNHTYIFDILAEMVQVNEERQCHLIILLKSSTHLMVQVYFICRLSTTSFVFISYD</sequence>
<proteinExistence type="predicted"/>
<comment type="caution">
    <text evidence="1">The sequence shown here is derived from an EMBL/GenBank/DDBJ whole genome shotgun (WGS) entry which is preliminary data.</text>
</comment>
<gene>
    <name evidence="1" type="ORF">CJN711_LOCUS19639</name>
</gene>
<evidence type="ECO:0000313" key="2">
    <source>
        <dbReference type="Proteomes" id="UP000663855"/>
    </source>
</evidence>
<dbReference type="AlphaFoldDB" id="A0A815HPH5"/>
<name>A0A815HPH5_9BILA</name>
<dbReference type="Proteomes" id="UP000663855">
    <property type="component" value="Unassembled WGS sequence"/>
</dbReference>
<accession>A0A815HPH5</accession>
<organism evidence="1 2">
    <name type="scientific">Rotaria magnacalcarata</name>
    <dbReference type="NCBI Taxonomy" id="392030"/>
    <lineage>
        <taxon>Eukaryota</taxon>
        <taxon>Metazoa</taxon>
        <taxon>Spiralia</taxon>
        <taxon>Gnathifera</taxon>
        <taxon>Rotifera</taxon>
        <taxon>Eurotatoria</taxon>
        <taxon>Bdelloidea</taxon>
        <taxon>Philodinida</taxon>
        <taxon>Philodinidae</taxon>
        <taxon>Rotaria</taxon>
    </lineage>
</organism>
<evidence type="ECO:0000313" key="1">
    <source>
        <dbReference type="EMBL" id="CAF1355304.1"/>
    </source>
</evidence>